<dbReference type="Proteomes" id="UP000218899">
    <property type="component" value="Chromosome"/>
</dbReference>
<protein>
    <submittedName>
        <fullName evidence="3">Heme ABC transporter permease</fullName>
    </submittedName>
</protein>
<evidence type="ECO:0000259" key="2">
    <source>
        <dbReference type="Pfam" id="PF09990"/>
    </source>
</evidence>
<evidence type="ECO:0000313" key="4">
    <source>
        <dbReference type="Proteomes" id="UP000218899"/>
    </source>
</evidence>
<accession>A0A1B4V9C9</accession>
<proteinExistence type="predicted"/>
<feature type="transmembrane region" description="Helical" evidence="1">
    <location>
        <begin position="6"/>
        <end position="28"/>
    </location>
</feature>
<keyword evidence="1" id="KW-1133">Transmembrane helix</keyword>
<keyword evidence="1" id="KW-0472">Membrane</keyword>
<keyword evidence="4" id="KW-1185">Reference proteome</keyword>
<evidence type="ECO:0000256" key="1">
    <source>
        <dbReference type="SAM" id="Phobius"/>
    </source>
</evidence>
<feature type="transmembrane region" description="Helical" evidence="1">
    <location>
        <begin position="77"/>
        <end position="98"/>
    </location>
</feature>
<dbReference type="Pfam" id="PF09990">
    <property type="entry name" value="DUF2231"/>
    <property type="match status" value="1"/>
</dbReference>
<reference evidence="3 4" key="1">
    <citation type="submission" date="2015-08" db="EMBL/GenBank/DDBJ databases">
        <title>Complete genome sequence of Sulfurifustis variabilis.</title>
        <authorList>
            <person name="Miura A."/>
            <person name="Kojima H."/>
            <person name="Fukui M."/>
        </authorList>
    </citation>
    <scope>NUCLEOTIDE SEQUENCE [LARGE SCALE GENOMIC DNA]</scope>
    <source>
        <strain evidence="4">skN76</strain>
    </source>
</reference>
<dbReference type="RefSeq" id="WP_179948793.1">
    <property type="nucleotide sequence ID" value="NZ_AP014936.1"/>
</dbReference>
<organism evidence="3 4">
    <name type="scientific">Sulfurifustis variabilis</name>
    <dbReference type="NCBI Taxonomy" id="1675686"/>
    <lineage>
        <taxon>Bacteria</taxon>
        <taxon>Pseudomonadati</taxon>
        <taxon>Pseudomonadota</taxon>
        <taxon>Gammaproteobacteria</taxon>
        <taxon>Acidiferrobacterales</taxon>
        <taxon>Acidiferrobacteraceae</taxon>
        <taxon>Sulfurifustis</taxon>
    </lineage>
</organism>
<feature type="transmembrane region" description="Helical" evidence="1">
    <location>
        <begin position="40"/>
        <end position="65"/>
    </location>
</feature>
<dbReference type="EMBL" id="AP014936">
    <property type="protein sequence ID" value="BAU49262.1"/>
    <property type="molecule type" value="Genomic_DNA"/>
</dbReference>
<name>A0A1B4V9C9_9GAMM</name>
<dbReference type="AlphaFoldDB" id="A0A1B4V9C9"/>
<gene>
    <name evidence="3" type="ORF">SVA_2714</name>
</gene>
<dbReference type="InterPro" id="IPR019251">
    <property type="entry name" value="DUF2231_TM"/>
</dbReference>
<keyword evidence="1" id="KW-0812">Transmembrane</keyword>
<evidence type="ECO:0000313" key="3">
    <source>
        <dbReference type="EMBL" id="BAU49262.1"/>
    </source>
</evidence>
<sequence>MGAYHAMLVHFPLALWTTAALVIAIRAVSDGTFARAADRVLAPLLLLGAFMGLAAYVVGLLVWPFEAMTSSPLGRNHLLLGTWTLAYWALLWVTRARLGEAVWDGVNRWIMLGLAALGAGLLTITGTLGGHLVGNPTAVSQVLRALGWEVYRTFYLPTFVLVLLVVAAIGFVALGWWGRAERAVPGGEASAASRAAARSPERTGRKVAA</sequence>
<feature type="domain" description="DUF2231" evidence="2">
    <location>
        <begin position="5"/>
        <end position="133"/>
    </location>
</feature>
<feature type="transmembrane region" description="Helical" evidence="1">
    <location>
        <begin position="110"/>
        <end position="134"/>
    </location>
</feature>
<dbReference type="KEGG" id="sva:SVA_2714"/>
<feature type="transmembrane region" description="Helical" evidence="1">
    <location>
        <begin position="154"/>
        <end position="177"/>
    </location>
</feature>